<dbReference type="HAMAP" id="MF_00187">
    <property type="entry name" value="FdhD"/>
    <property type="match status" value="1"/>
</dbReference>
<evidence type="ECO:0000256" key="2">
    <source>
        <dbReference type="ARBA" id="ARBA00023150"/>
    </source>
</evidence>
<dbReference type="InterPro" id="IPR016193">
    <property type="entry name" value="Cytidine_deaminase-like"/>
</dbReference>
<organism evidence="3">
    <name type="scientific">mine drainage metagenome</name>
    <dbReference type="NCBI Taxonomy" id="410659"/>
    <lineage>
        <taxon>unclassified sequences</taxon>
        <taxon>metagenomes</taxon>
        <taxon>ecological metagenomes</taxon>
    </lineage>
</organism>
<comment type="caution">
    <text evidence="3">The sequence shown here is derived from an EMBL/GenBank/DDBJ whole genome shotgun (WGS) entry which is preliminary data.</text>
</comment>
<dbReference type="PANTHER" id="PTHR30592">
    <property type="entry name" value="FORMATE DEHYDROGENASE"/>
    <property type="match status" value="1"/>
</dbReference>
<dbReference type="AlphaFoldDB" id="A0A1J5R1B5"/>
<dbReference type="NCBIfam" id="TIGR00129">
    <property type="entry name" value="fdhD_narQ"/>
    <property type="match status" value="1"/>
</dbReference>
<dbReference type="Gene3D" id="3.40.140.10">
    <property type="entry name" value="Cytidine Deaminase, domain 2"/>
    <property type="match status" value="1"/>
</dbReference>
<dbReference type="PANTHER" id="PTHR30592:SF1">
    <property type="entry name" value="SULFUR CARRIER PROTEIN FDHD"/>
    <property type="match status" value="1"/>
</dbReference>
<name>A0A1J5R1B5_9ZZZZ</name>
<protein>
    <submittedName>
        <fullName evidence="3">Protein FdhD</fullName>
    </submittedName>
</protein>
<keyword evidence="1" id="KW-0963">Cytoplasm</keyword>
<gene>
    <name evidence="3" type="primary">fdhD_9</name>
    <name evidence="3" type="ORF">GALL_283750</name>
</gene>
<proteinExistence type="inferred from homology"/>
<evidence type="ECO:0000313" key="3">
    <source>
        <dbReference type="EMBL" id="OIQ89712.1"/>
    </source>
</evidence>
<dbReference type="GO" id="GO:0016783">
    <property type="term" value="F:sulfurtransferase activity"/>
    <property type="evidence" value="ECO:0007669"/>
    <property type="project" value="InterPro"/>
</dbReference>
<dbReference type="SUPFAM" id="SSF53927">
    <property type="entry name" value="Cytidine deaminase-like"/>
    <property type="match status" value="1"/>
</dbReference>
<dbReference type="Pfam" id="PF02634">
    <property type="entry name" value="FdhD-NarQ"/>
    <property type="match status" value="1"/>
</dbReference>
<accession>A0A1J5R1B5</accession>
<keyword evidence="2" id="KW-0501">Molybdenum cofactor biosynthesis</keyword>
<dbReference type="Gene3D" id="3.10.20.10">
    <property type="match status" value="1"/>
</dbReference>
<reference evidence="3" key="1">
    <citation type="submission" date="2016-10" db="EMBL/GenBank/DDBJ databases">
        <title>Sequence of Gallionella enrichment culture.</title>
        <authorList>
            <person name="Poehlein A."/>
            <person name="Muehling M."/>
            <person name="Daniel R."/>
        </authorList>
    </citation>
    <scope>NUCLEOTIDE SEQUENCE</scope>
</reference>
<dbReference type="EMBL" id="MLJW01000318">
    <property type="protein sequence ID" value="OIQ89712.1"/>
    <property type="molecule type" value="Genomic_DNA"/>
</dbReference>
<dbReference type="GO" id="GO:0006777">
    <property type="term" value="P:Mo-molybdopterin cofactor biosynthetic process"/>
    <property type="evidence" value="ECO:0007669"/>
    <property type="project" value="UniProtKB-KW"/>
</dbReference>
<dbReference type="InterPro" id="IPR003786">
    <property type="entry name" value="FdhD"/>
</dbReference>
<sequence length="282" mass="30280">MPATATASPAIAADEAAEAFPARRIVAVTRWQDDRPSHVDDHVAEEVPIAMVYNGISHAVMLATSTGLEQFGLGFSLTEGIINDRSELYDLELVTLENGIELQMTIAQQCFAALKEKRRSMAGRTGCGLCGAENLQHVVRHPAPVGKGCSITSQALHTAFRQLAERQPLQMLTGAVHAAAWVMQNGDVVHVQEDVGRHNALDKLIGTLAESRIETAHGFVIVTSRASYEMVQKAASFGISMLAAISAPTGLAIDLARETGLTLIGFTRNDSHVVYAHPHRIA</sequence>
<dbReference type="PIRSF" id="PIRSF015626">
    <property type="entry name" value="FdhD"/>
    <property type="match status" value="1"/>
</dbReference>
<evidence type="ECO:0000256" key="1">
    <source>
        <dbReference type="ARBA" id="ARBA00022490"/>
    </source>
</evidence>